<name>A0A3E2U211_9FIRM</name>
<evidence type="ECO:0000313" key="1">
    <source>
        <dbReference type="EMBL" id="RGB90234.1"/>
    </source>
</evidence>
<dbReference type="AlphaFoldDB" id="A0A3E2U211"/>
<gene>
    <name evidence="1" type="ORF">DWZ25_00140</name>
</gene>
<organism evidence="1 2">
    <name type="scientific">Faecalibacterium prausnitzii</name>
    <dbReference type="NCBI Taxonomy" id="853"/>
    <lineage>
        <taxon>Bacteria</taxon>
        <taxon>Bacillati</taxon>
        <taxon>Bacillota</taxon>
        <taxon>Clostridia</taxon>
        <taxon>Eubacteriales</taxon>
        <taxon>Oscillospiraceae</taxon>
        <taxon>Faecalibacterium</taxon>
    </lineage>
</organism>
<evidence type="ECO:0000313" key="2">
    <source>
        <dbReference type="Proteomes" id="UP000260782"/>
    </source>
</evidence>
<sequence>MSKSIIQAEKECYICRRWYAVKTTRGLEEHHVLNGPLRSFSERHGLKVWLCHQHHNEPGMSPHYNATCAETLKAVAQAKYEEKNGPGAHAAWMAAVGKDYINA</sequence>
<reference evidence="1 2" key="1">
    <citation type="submission" date="2018-08" db="EMBL/GenBank/DDBJ databases">
        <title>A genome reference for cultivated species of the human gut microbiota.</title>
        <authorList>
            <person name="Zou Y."/>
            <person name="Xue W."/>
            <person name="Luo G."/>
        </authorList>
    </citation>
    <scope>NUCLEOTIDE SEQUENCE [LARGE SCALE GENOMIC DNA]</scope>
    <source>
        <strain evidence="1 2">AF31-14AC</strain>
    </source>
</reference>
<comment type="caution">
    <text evidence="1">The sequence shown here is derived from an EMBL/GenBank/DDBJ whole genome shotgun (WGS) entry which is preliminary data.</text>
</comment>
<protein>
    <submittedName>
        <fullName evidence="1">Uncharacterized protein</fullName>
    </submittedName>
</protein>
<accession>A0A3E2U211</accession>
<dbReference type="EMBL" id="QVES01000001">
    <property type="protein sequence ID" value="RGB90234.1"/>
    <property type="molecule type" value="Genomic_DNA"/>
</dbReference>
<proteinExistence type="predicted"/>
<dbReference type="Proteomes" id="UP000260782">
    <property type="component" value="Unassembled WGS sequence"/>
</dbReference>
<dbReference type="RefSeq" id="WP_117529344.1">
    <property type="nucleotide sequence ID" value="NZ_QVES01000001.1"/>
</dbReference>